<dbReference type="EMBL" id="CP012600">
    <property type="protein sequence ID" value="ALC82917.1"/>
    <property type="molecule type" value="Genomic_DNA"/>
</dbReference>
<evidence type="ECO:0000256" key="1">
    <source>
        <dbReference type="SAM" id="MobiDB-lite"/>
    </source>
</evidence>
<dbReference type="Pfam" id="PF11962">
    <property type="entry name" value="Peptidase_G2"/>
    <property type="match status" value="1"/>
</dbReference>
<evidence type="ECO:0000313" key="3">
    <source>
        <dbReference type="EMBL" id="ALC82917.1"/>
    </source>
</evidence>
<evidence type="ECO:0000259" key="2">
    <source>
        <dbReference type="Pfam" id="PF11962"/>
    </source>
</evidence>
<feature type="region of interest" description="Disordered" evidence="1">
    <location>
        <begin position="178"/>
        <end position="227"/>
    </location>
</feature>
<dbReference type="Gene3D" id="2.150.10.10">
    <property type="entry name" value="Serralysin-like metalloprotease, C-terminal"/>
    <property type="match status" value="2"/>
</dbReference>
<reference evidence="3 4" key="2">
    <citation type="journal article" date="2016" name="Int. J. Syst. Evol. Microbiol.">
        <title>Bacillus gobiensis sp. nov., isolated from a soil sample.</title>
        <authorList>
            <person name="Liu B."/>
            <person name="Liu G.H."/>
            <person name="Cetin S."/>
            <person name="Schumann P."/>
            <person name="Pan Z.Z."/>
            <person name="Chen Q.Q."/>
        </authorList>
    </citation>
    <scope>NUCLEOTIDE SEQUENCE [LARGE SCALE GENOMIC DNA]</scope>
    <source>
        <strain evidence="3 4">FJAT-4402</strain>
    </source>
</reference>
<feature type="domain" description="Peptidase G2 IMC autoproteolytic cleavage" evidence="2">
    <location>
        <begin position="295"/>
        <end position="458"/>
    </location>
</feature>
<evidence type="ECO:0000313" key="4">
    <source>
        <dbReference type="Proteomes" id="UP000067625"/>
    </source>
</evidence>
<dbReference type="Proteomes" id="UP000067625">
    <property type="component" value="Chromosome"/>
</dbReference>
<reference evidence="4" key="1">
    <citation type="submission" date="2015-08" db="EMBL/GenBank/DDBJ databases">
        <title>Genome sequencing project for genomic taxonomy and phylogenomics of Bacillus-like bacteria.</title>
        <authorList>
            <person name="Liu B."/>
            <person name="Wang J."/>
            <person name="Zhu Y."/>
            <person name="Liu G."/>
            <person name="Chen Q."/>
            <person name="Chen Z."/>
            <person name="Lan J."/>
            <person name="Che J."/>
            <person name="Ge C."/>
            <person name="Shi H."/>
            <person name="Pan Z."/>
            <person name="Liu X."/>
        </authorList>
    </citation>
    <scope>NUCLEOTIDE SEQUENCE [LARGE SCALE GENOMIC DNA]</scope>
    <source>
        <strain evidence="4">FJAT-4402</strain>
    </source>
</reference>
<dbReference type="Gene3D" id="2.40.300.10">
    <property type="entry name" value="Head decoration protein D"/>
    <property type="match status" value="1"/>
</dbReference>
<dbReference type="Gene3D" id="4.10.80.40">
    <property type="entry name" value="succinate dehydrogenase protein domain"/>
    <property type="match status" value="1"/>
</dbReference>
<sequence>MSNGCNQNPIGDCSEAEGLNTTANGTASHAEGYQTTANGEASHTEGNTTTAGGSASHTEGYLTQSTAAADTAHAEGTSTTASGVASHAEGYLTTASGLTSHAQGGGTLAGGSYSHAEGRDTQATGDVSHAEGFMTIASGTVSHAEGAFTDASGSVGSHAEGVDTTSSAFASHAEGLSTTASGNASHAEGEGSTASGSRSHAEGHSTTASGEASHAEGNGTIADGNFAHTEGLNTTANGFDGVHVMGQGGGPDPMNPDDLDFSWYLVNGALGGVVAKILNDGSACFEGDVSANIVAPVACDFAEMFESSNGQLIGVGYFVAFDGETEKIRKANSRDDYIVGITSSNPAVLADIQDPECSKYMLDKWNRPIYEEVIIPPEKDNKGNILREERKINRKKINPNWSKNCSSRLDKQEWMAVGLVGKLLVRDDGTCQPGSYCKPNDEGIATKARKGYRVMKRTGSNQILVLVK</sequence>
<feature type="region of interest" description="Disordered" evidence="1">
    <location>
        <begin position="37"/>
        <end position="59"/>
    </location>
</feature>
<feature type="compositionally biased region" description="Polar residues" evidence="1">
    <location>
        <begin position="192"/>
        <end position="210"/>
    </location>
</feature>
<dbReference type="PATRIC" id="fig|1441095.3.peg.3522"/>
<dbReference type="AlphaFoldDB" id="A0A0M4FLI5"/>
<dbReference type="CDD" id="cd12820">
    <property type="entry name" value="LbR_YadA-like"/>
    <property type="match status" value="1"/>
</dbReference>
<dbReference type="InterPro" id="IPR011049">
    <property type="entry name" value="Serralysin-like_metalloprot_C"/>
</dbReference>
<gene>
    <name evidence="3" type="ORF">AM592_15970</name>
</gene>
<keyword evidence="4" id="KW-1185">Reference proteome</keyword>
<dbReference type="InterPro" id="IPR021865">
    <property type="entry name" value="Peptidase_G2"/>
</dbReference>
<proteinExistence type="predicted"/>
<dbReference type="SUPFAM" id="SSF101967">
    <property type="entry name" value="Adhesin YadA, collagen-binding domain"/>
    <property type="match status" value="2"/>
</dbReference>
<organism evidence="3 4">
    <name type="scientific">Bacillus gobiensis</name>
    <dbReference type="NCBI Taxonomy" id="1441095"/>
    <lineage>
        <taxon>Bacteria</taxon>
        <taxon>Bacillati</taxon>
        <taxon>Bacillota</taxon>
        <taxon>Bacilli</taxon>
        <taxon>Bacillales</taxon>
        <taxon>Bacillaceae</taxon>
        <taxon>Bacillus</taxon>
    </lineage>
</organism>
<protein>
    <recommendedName>
        <fullName evidence="2">Peptidase G2 IMC autoproteolytic cleavage domain-containing protein</fullName>
    </recommendedName>
</protein>
<name>A0A0M4FLI5_9BACI</name>
<accession>A0A0M4FLI5</accession>
<dbReference type="STRING" id="1441095.AM592_15970"/>